<dbReference type="PANTHER" id="PTHR11808">
    <property type="entry name" value="TRANS-SULFURATION ENZYME FAMILY MEMBER"/>
    <property type="match status" value="1"/>
</dbReference>
<dbReference type="GO" id="GO:0030170">
    <property type="term" value="F:pyridoxal phosphate binding"/>
    <property type="evidence" value="ECO:0007669"/>
    <property type="project" value="InterPro"/>
</dbReference>
<feature type="modified residue" description="N6-(pyridoxal phosphate)lysine" evidence="3">
    <location>
        <position position="213"/>
    </location>
</feature>
<sequence>MTEPTDYMTDESFSANMSTSVLHADDPLALENDVGPALHLSTTYAYPGTAESLKPYQSVGEESFPYYVRIAGNNCDRAEAALSSVLKAPSVLYGSGLAAVYSLLAYLNPKNIAIHKPGFGGYSGTVGIIKRLNRLTGLRTSYIDKTCEQIHEGDVIWLESPMNPLGIVFDIHYYKELAKKKGAVLVVDSTFAPPPVQDALALGADYVVHSVTKYLGGHTDVLAGATASYNKSAIQTLKGDRAYLGSILHPQQCYLLLRSLRTYPLRIARHSENGYLVANHLNKLATDPNFAAKNGIDKGLILEVYHDSLQKEDFVSKNLTGGHSSCFGFLVNSEKVARHVCCDLRYFHHATSLGGVESLVEWRKMTDPHIDPRLIRISIGIEDANDLIQDLNRVFAALSA</sequence>
<dbReference type="PIRSF" id="PIRSF001434">
    <property type="entry name" value="CGS"/>
    <property type="match status" value="1"/>
</dbReference>
<dbReference type="GO" id="GO:0016846">
    <property type="term" value="F:carbon-sulfur lyase activity"/>
    <property type="evidence" value="ECO:0007669"/>
    <property type="project" value="TreeGrafter"/>
</dbReference>
<dbReference type="EMBL" id="CP115613">
    <property type="protein sequence ID" value="WBW75407.1"/>
    <property type="molecule type" value="Genomic_DNA"/>
</dbReference>
<dbReference type="InterPro" id="IPR000277">
    <property type="entry name" value="Cys/Met-Metab_PyrdxlP-dep_enz"/>
</dbReference>
<comment type="cofactor">
    <cofactor evidence="1 4">
        <name>pyridoxal 5'-phosphate</name>
        <dbReference type="ChEBI" id="CHEBI:597326"/>
    </cofactor>
</comment>
<evidence type="ECO:0000313" key="5">
    <source>
        <dbReference type="EMBL" id="WBW75407.1"/>
    </source>
</evidence>
<keyword evidence="5" id="KW-0808">Transferase</keyword>
<protein>
    <submittedName>
        <fullName evidence="5">Pyridoxal phosphate-dependent transferase</fullName>
    </submittedName>
</protein>
<dbReference type="RefSeq" id="XP_056039650.1">
    <property type="nucleotide sequence ID" value="XM_056183465.1"/>
</dbReference>
<dbReference type="Proteomes" id="UP001212411">
    <property type="component" value="Chromosome 3"/>
</dbReference>
<dbReference type="Gene3D" id="3.90.1150.10">
    <property type="entry name" value="Aspartate Aminotransferase, domain 1"/>
    <property type="match status" value="1"/>
</dbReference>
<dbReference type="GeneID" id="80878154"/>
<dbReference type="SUPFAM" id="SSF53383">
    <property type="entry name" value="PLP-dependent transferases"/>
    <property type="match status" value="1"/>
</dbReference>
<dbReference type="InterPro" id="IPR015421">
    <property type="entry name" value="PyrdxlP-dep_Trfase_major"/>
</dbReference>
<keyword evidence="2 3" id="KW-0663">Pyridoxal phosphate</keyword>
<accession>A0AAF0AYB1</accession>
<dbReference type="Pfam" id="PF01053">
    <property type="entry name" value="Cys_Met_Meta_PP"/>
    <property type="match status" value="1"/>
</dbReference>
<dbReference type="InterPro" id="IPR015422">
    <property type="entry name" value="PyrdxlP-dep_Trfase_small"/>
</dbReference>
<dbReference type="GO" id="GO:0005737">
    <property type="term" value="C:cytoplasm"/>
    <property type="evidence" value="ECO:0007669"/>
    <property type="project" value="TreeGrafter"/>
</dbReference>
<evidence type="ECO:0000256" key="4">
    <source>
        <dbReference type="RuleBase" id="RU362118"/>
    </source>
</evidence>
<dbReference type="Gene3D" id="3.40.640.10">
    <property type="entry name" value="Type I PLP-dependent aspartate aminotransferase-like (Major domain)"/>
    <property type="match status" value="1"/>
</dbReference>
<organism evidence="5 6">
    <name type="scientific">Schizosaccharomyces osmophilus</name>
    <dbReference type="NCBI Taxonomy" id="2545709"/>
    <lineage>
        <taxon>Eukaryota</taxon>
        <taxon>Fungi</taxon>
        <taxon>Dikarya</taxon>
        <taxon>Ascomycota</taxon>
        <taxon>Taphrinomycotina</taxon>
        <taxon>Schizosaccharomycetes</taxon>
        <taxon>Schizosaccharomycetales</taxon>
        <taxon>Schizosaccharomycetaceae</taxon>
        <taxon>Schizosaccharomyces</taxon>
    </lineage>
</organism>
<dbReference type="GO" id="GO:0019346">
    <property type="term" value="P:transsulfuration"/>
    <property type="evidence" value="ECO:0007669"/>
    <property type="project" value="InterPro"/>
</dbReference>
<dbReference type="PANTHER" id="PTHR11808:SF35">
    <property type="entry name" value="CYSTATHIONINE GAMMA-SYNTHASE (AFU_ORTHOLOGUE AFUA_7G01590)"/>
    <property type="match status" value="1"/>
</dbReference>
<proteinExistence type="inferred from homology"/>
<evidence type="ECO:0000256" key="3">
    <source>
        <dbReference type="PIRSR" id="PIRSR001434-2"/>
    </source>
</evidence>
<evidence type="ECO:0000256" key="1">
    <source>
        <dbReference type="ARBA" id="ARBA00001933"/>
    </source>
</evidence>
<dbReference type="InterPro" id="IPR015424">
    <property type="entry name" value="PyrdxlP-dep_Trfase"/>
</dbReference>
<reference evidence="5 6" key="1">
    <citation type="journal article" date="2023" name="G3 (Bethesda)">
        <title>A high-quality reference genome for the fission yeast Schizosaccharomyces osmophilus.</title>
        <authorList>
            <person name="Jia G.S."/>
            <person name="Zhang W.C."/>
            <person name="Liang Y."/>
            <person name="Liu X.H."/>
            <person name="Rhind N."/>
            <person name="Pidoux A."/>
            <person name="Brysch-Herzberg M."/>
            <person name="Du L.L."/>
        </authorList>
    </citation>
    <scope>NUCLEOTIDE SEQUENCE [LARGE SCALE GENOMIC DNA]</scope>
    <source>
        <strain evidence="5 6">CBS 15793</strain>
    </source>
</reference>
<name>A0AAF0AYB1_9SCHI</name>
<evidence type="ECO:0000313" key="6">
    <source>
        <dbReference type="Proteomes" id="UP001212411"/>
    </source>
</evidence>
<dbReference type="GO" id="GO:0016740">
    <property type="term" value="F:transferase activity"/>
    <property type="evidence" value="ECO:0007669"/>
    <property type="project" value="UniProtKB-KW"/>
</dbReference>
<comment type="similarity">
    <text evidence="4">Belongs to the trans-sulfuration enzymes family.</text>
</comment>
<evidence type="ECO:0000256" key="2">
    <source>
        <dbReference type="ARBA" id="ARBA00022898"/>
    </source>
</evidence>
<dbReference type="KEGG" id="som:SOMG_04686"/>
<gene>
    <name evidence="5" type="ORF">SOMG_04686</name>
</gene>
<keyword evidence="6" id="KW-1185">Reference proteome</keyword>
<dbReference type="AlphaFoldDB" id="A0AAF0AYB1"/>